<evidence type="ECO:0000313" key="2">
    <source>
        <dbReference type="EMBL" id="HFQ79708.1"/>
    </source>
</evidence>
<dbReference type="SFLD" id="SFLDS00029">
    <property type="entry name" value="Radical_SAM"/>
    <property type="match status" value="1"/>
</dbReference>
<dbReference type="Gene3D" id="3.80.30.20">
    <property type="entry name" value="tm_1862 like domain"/>
    <property type="match status" value="1"/>
</dbReference>
<dbReference type="EMBL" id="DTDH01000224">
    <property type="protein sequence ID" value="HGT99361.1"/>
    <property type="molecule type" value="Genomic_DNA"/>
</dbReference>
<evidence type="ECO:0000259" key="1">
    <source>
        <dbReference type="PROSITE" id="PS51918"/>
    </source>
</evidence>
<name>A0A7J3N0Q4_9CREN</name>
<dbReference type="Gene3D" id="3.40.50.280">
    <property type="entry name" value="Cobalamin-binding domain"/>
    <property type="match status" value="1"/>
</dbReference>
<sequence>MVKVVLTAPASEMSEYNGNPAIAFVSGFSKPFLVPRFFLTLNLYRDNRDGYRVRYAPLGLRRIEASLIESGIFREDDVVVVCPDDLEDVVNEDTKVIGIGVKDPLGLGYVSLTYSTLLGLGEPINKYEFMRIIKIVKKLKKKFEFNVVVGGPGVWQLYMYSDLDALGIDVVIDGEGEVITPDVFSKIINREPVERIVKGDVVPVDHIPCIKGASVYGAVEISRGCGRGCMFCTPTMQMRRDIPLEKIVRDIEVNIENGQNKVLLVTEDIFLYGSRIPWEPNGDAIAKLIENVTKFKDRGLKHIQITHMNLAAALYRKDIVKLMSDRLYEFAWYSFRGNYINTVEVGIESGSPRIIARYMRGKALPYTPEEWPDIVLESLTLLEENGWIPLGTIIVGMPGEDIDDAYRTLSLVENIRRHGLRTFLVPLLFVPLGGCVLKDQPIRSFNELNDVQVAVFAECWKHNTKIWGVEHFKNYSYIQKKILNILAKIYLATTARKYRWRKKIATEIYKELVSQI</sequence>
<dbReference type="InterPro" id="IPR006638">
    <property type="entry name" value="Elp3/MiaA/NifB-like_rSAM"/>
</dbReference>
<dbReference type="SUPFAM" id="SSF102114">
    <property type="entry name" value="Radical SAM enzymes"/>
    <property type="match status" value="1"/>
</dbReference>
<protein>
    <submittedName>
        <fullName evidence="3">B12-binding domain-containing radical SAM protein</fullName>
    </submittedName>
</protein>
<dbReference type="PANTHER" id="PTHR42731">
    <property type="entry name" value="SLL1084 PROTEIN"/>
    <property type="match status" value="1"/>
</dbReference>
<dbReference type="CDD" id="cd01335">
    <property type="entry name" value="Radical_SAM"/>
    <property type="match status" value="1"/>
</dbReference>
<dbReference type="SFLD" id="SFLDG01082">
    <property type="entry name" value="B12-binding_domain_containing"/>
    <property type="match status" value="1"/>
</dbReference>
<dbReference type="InterPro" id="IPR058240">
    <property type="entry name" value="rSAM_sf"/>
</dbReference>
<feature type="domain" description="Radical SAM core" evidence="1">
    <location>
        <begin position="211"/>
        <end position="458"/>
    </location>
</feature>
<evidence type="ECO:0000313" key="3">
    <source>
        <dbReference type="EMBL" id="HGT99361.1"/>
    </source>
</evidence>
<comment type="caution">
    <text evidence="3">The sequence shown here is derived from an EMBL/GenBank/DDBJ whole genome shotgun (WGS) entry which is preliminary data.</text>
</comment>
<dbReference type="Pfam" id="PF04055">
    <property type="entry name" value="Radical_SAM"/>
    <property type="match status" value="1"/>
</dbReference>
<dbReference type="GO" id="GO:0003824">
    <property type="term" value="F:catalytic activity"/>
    <property type="evidence" value="ECO:0007669"/>
    <property type="project" value="InterPro"/>
</dbReference>
<dbReference type="InterPro" id="IPR007197">
    <property type="entry name" value="rSAM"/>
</dbReference>
<dbReference type="PANTHER" id="PTHR42731:SF4">
    <property type="entry name" value="RADICAL SAM DOMAIN PROTEIN"/>
    <property type="match status" value="1"/>
</dbReference>
<accession>A0A7J3N0Q4</accession>
<reference evidence="3" key="1">
    <citation type="journal article" date="2020" name="mSystems">
        <title>Genome- and Community-Level Interaction Insights into Carbon Utilization and Element Cycling Functions of Hydrothermarchaeota in Hydrothermal Sediment.</title>
        <authorList>
            <person name="Zhou Z."/>
            <person name="Liu Y."/>
            <person name="Xu W."/>
            <person name="Pan J."/>
            <person name="Luo Z.H."/>
            <person name="Li M."/>
        </authorList>
    </citation>
    <scope>NUCLEOTIDE SEQUENCE [LARGE SCALE GENOMIC DNA]</scope>
    <source>
        <strain evidence="2">SpSt-629</strain>
        <strain evidence="3">SpSt-688</strain>
    </source>
</reference>
<dbReference type="PROSITE" id="PS51918">
    <property type="entry name" value="RADICAL_SAM"/>
    <property type="match status" value="1"/>
</dbReference>
<dbReference type="InterPro" id="IPR023404">
    <property type="entry name" value="rSAM_horseshoe"/>
</dbReference>
<proteinExistence type="predicted"/>
<dbReference type="AlphaFoldDB" id="A0A7J3N0Q4"/>
<organism evidence="3">
    <name type="scientific">Ignisphaera aggregans</name>
    <dbReference type="NCBI Taxonomy" id="334771"/>
    <lineage>
        <taxon>Archaea</taxon>
        <taxon>Thermoproteota</taxon>
        <taxon>Thermoprotei</taxon>
        <taxon>Desulfurococcales</taxon>
        <taxon>Desulfurococcaceae</taxon>
        <taxon>Ignisphaera</taxon>
    </lineage>
</organism>
<dbReference type="EMBL" id="DTAU01000153">
    <property type="protein sequence ID" value="HFQ79708.1"/>
    <property type="molecule type" value="Genomic_DNA"/>
</dbReference>
<dbReference type="GO" id="GO:0051536">
    <property type="term" value="F:iron-sulfur cluster binding"/>
    <property type="evidence" value="ECO:0007669"/>
    <property type="project" value="InterPro"/>
</dbReference>
<gene>
    <name evidence="2" type="ORF">ENT99_08460</name>
    <name evidence="3" type="ORF">ENU64_08065</name>
</gene>
<dbReference type="SMART" id="SM00729">
    <property type="entry name" value="Elp3"/>
    <property type="match status" value="1"/>
</dbReference>